<keyword evidence="5 7" id="KW-1133">Transmembrane helix</keyword>
<comment type="subcellular location">
    <subcellularLocation>
        <location evidence="1">Cell membrane</location>
        <topology evidence="1">Multi-pass membrane protein</topology>
    </subcellularLocation>
</comment>
<evidence type="ECO:0000256" key="6">
    <source>
        <dbReference type="ARBA" id="ARBA00023136"/>
    </source>
</evidence>
<proteinExistence type="inferred from homology"/>
<feature type="transmembrane region" description="Helical" evidence="7">
    <location>
        <begin position="126"/>
        <end position="145"/>
    </location>
</feature>
<evidence type="ECO:0000256" key="2">
    <source>
        <dbReference type="ARBA" id="ARBA00005808"/>
    </source>
</evidence>
<dbReference type="GO" id="GO:0005886">
    <property type="term" value="C:plasma membrane"/>
    <property type="evidence" value="ECO:0007669"/>
    <property type="project" value="UniProtKB-SubCell"/>
</dbReference>
<evidence type="ECO:0000256" key="5">
    <source>
        <dbReference type="ARBA" id="ARBA00022989"/>
    </source>
</evidence>
<reference evidence="8 9" key="1">
    <citation type="journal article" date="2018" name="PLoS ONE">
        <title>The draft genome of Kipferlia bialata reveals reductive genome evolution in fornicate parasites.</title>
        <authorList>
            <person name="Tanifuji G."/>
            <person name="Takabayashi S."/>
            <person name="Kume K."/>
            <person name="Takagi M."/>
            <person name="Nakayama T."/>
            <person name="Kamikawa R."/>
            <person name="Inagaki Y."/>
            <person name="Hashimoto T."/>
        </authorList>
    </citation>
    <scope>NUCLEOTIDE SEQUENCE [LARGE SCALE GENOMIC DNA]</scope>
    <source>
        <strain evidence="8">NY0173</strain>
    </source>
</reference>
<dbReference type="GO" id="GO:0005436">
    <property type="term" value="F:sodium:phosphate symporter activity"/>
    <property type="evidence" value="ECO:0007669"/>
    <property type="project" value="InterPro"/>
</dbReference>
<dbReference type="OrthoDB" id="163340at2759"/>
<comment type="similarity">
    <text evidence="2">Belongs to the SLC34A transporter family.</text>
</comment>
<sequence length="184" mass="19135">GVILGASIGTTITAQIVAFKVTEYAPILIFIGFVMMATIKRETPKQTGCIVLGLGFIFLGMQLMSDATYPLRSYDPFIDFMKHLENPLLAAGAAAVFTAVVQSSSATTGVVIMLASQGFIALEAGIALILGANVGTYATALLAAIGKPRPALQAACVHIFFRLVGALIWIGVIDILAAMASTVA</sequence>
<evidence type="ECO:0000256" key="3">
    <source>
        <dbReference type="ARBA" id="ARBA00022475"/>
    </source>
</evidence>
<dbReference type="Proteomes" id="UP000265618">
    <property type="component" value="Unassembled WGS sequence"/>
</dbReference>
<accession>A0A9K3D893</accession>
<evidence type="ECO:0000256" key="4">
    <source>
        <dbReference type="ARBA" id="ARBA00022692"/>
    </source>
</evidence>
<feature type="transmembrane region" description="Helical" evidence="7">
    <location>
        <begin position="49"/>
        <end position="69"/>
    </location>
</feature>
<dbReference type="InterPro" id="IPR003841">
    <property type="entry name" value="Na/Pi_transpt"/>
</dbReference>
<evidence type="ECO:0000313" key="9">
    <source>
        <dbReference type="Proteomes" id="UP000265618"/>
    </source>
</evidence>
<dbReference type="EMBL" id="BDIP01005587">
    <property type="protein sequence ID" value="GIQ89931.1"/>
    <property type="molecule type" value="Genomic_DNA"/>
</dbReference>
<organism evidence="8 9">
    <name type="scientific">Kipferlia bialata</name>
    <dbReference type="NCBI Taxonomy" id="797122"/>
    <lineage>
        <taxon>Eukaryota</taxon>
        <taxon>Metamonada</taxon>
        <taxon>Carpediemonas-like organisms</taxon>
        <taxon>Kipferlia</taxon>
    </lineage>
</organism>
<feature type="transmembrane region" description="Helical" evidence="7">
    <location>
        <begin position="151"/>
        <end position="177"/>
    </location>
</feature>
<name>A0A9K3D893_9EUKA</name>
<dbReference type="AlphaFoldDB" id="A0A9K3D893"/>
<comment type="caution">
    <text evidence="8">The sequence shown here is derived from an EMBL/GenBank/DDBJ whole genome shotgun (WGS) entry which is preliminary data.</text>
</comment>
<feature type="non-terminal residue" evidence="8">
    <location>
        <position position="1"/>
    </location>
</feature>
<keyword evidence="3" id="KW-1003">Cell membrane</keyword>
<evidence type="ECO:0000313" key="8">
    <source>
        <dbReference type="EMBL" id="GIQ89931.1"/>
    </source>
</evidence>
<evidence type="ECO:0000256" key="7">
    <source>
        <dbReference type="SAM" id="Phobius"/>
    </source>
</evidence>
<keyword evidence="9" id="KW-1185">Reference proteome</keyword>
<evidence type="ECO:0000256" key="1">
    <source>
        <dbReference type="ARBA" id="ARBA00004651"/>
    </source>
</evidence>
<gene>
    <name evidence="8" type="ORF">KIPB_012547</name>
</gene>
<dbReference type="PANTHER" id="PTHR10010:SF46">
    <property type="entry name" value="SODIUM-DEPENDENT PHOSPHATE TRANSPORT PROTEIN 2B"/>
    <property type="match status" value="1"/>
</dbReference>
<keyword evidence="6 7" id="KW-0472">Membrane</keyword>
<dbReference type="PANTHER" id="PTHR10010">
    <property type="entry name" value="SOLUTE CARRIER FAMILY 34 SODIUM PHOSPHATE , MEMBER 2-RELATED"/>
    <property type="match status" value="1"/>
</dbReference>
<dbReference type="Pfam" id="PF02690">
    <property type="entry name" value="Na_Pi_cotrans"/>
    <property type="match status" value="2"/>
</dbReference>
<feature type="transmembrane region" description="Helical" evidence="7">
    <location>
        <begin position="12"/>
        <end position="37"/>
    </location>
</feature>
<keyword evidence="4 7" id="KW-0812">Transmembrane</keyword>
<feature type="transmembrane region" description="Helical" evidence="7">
    <location>
        <begin position="89"/>
        <end position="114"/>
    </location>
</feature>
<dbReference type="GO" id="GO:0044341">
    <property type="term" value="P:sodium-dependent phosphate transport"/>
    <property type="evidence" value="ECO:0007669"/>
    <property type="project" value="InterPro"/>
</dbReference>
<dbReference type="NCBIfam" id="NF037997">
    <property type="entry name" value="Na_Pi_symport"/>
    <property type="match status" value="1"/>
</dbReference>
<protein>
    <submittedName>
        <fullName evidence="8">Sodium-dependent phosphate transport protein</fullName>
    </submittedName>
</protein>